<dbReference type="RefSeq" id="WP_048006826.1">
    <property type="nucleotide sequence ID" value="NZ_CAXQIX010000109.1"/>
</dbReference>
<sequence length="73" mass="8505">MDLTQNSAENIDYMVTAIKEKLNVVNAGAIKSEDFNEQMYEDLQDLYEMVIKKDRFSPSEMNAIIDELRSLRK</sequence>
<proteinExistence type="inferred from homology"/>
<protein>
    <recommendedName>
        <fullName evidence="1">UPF0435 protein AV649_07315</fullName>
    </recommendedName>
</protein>
<accession>A0A0J5V4P8</accession>
<reference evidence="3 5" key="3">
    <citation type="submission" date="2019-08" db="EMBL/GenBank/DDBJ databases">
        <title>Bacillus genomes from the desert of Cuatro Cienegas, Coahuila.</title>
        <authorList>
            <person name="Olmedo-Alvarez G."/>
        </authorList>
    </citation>
    <scope>NUCLEOTIDE SEQUENCE [LARGE SCALE GENOMIC DNA]</scope>
    <source>
        <strain evidence="3 5">CH108_3D</strain>
    </source>
</reference>
<dbReference type="InterPro" id="IPR009507">
    <property type="entry name" value="UPF0435"/>
</dbReference>
<reference evidence="2" key="2">
    <citation type="submission" date="2016-01" db="EMBL/GenBank/DDBJ databases">
        <authorList>
            <person name="McClelland M."/>
            <person name="Jain A."/>
            <person name="Saraogi P."/>
            <person name="Mendelson R."/>
            <person name="Westerman R."/>
            <person name="SanMiguel P."/>
            <person name="Csonka L."/>
        </authorList>
    </citation>
    <scope>NUCLEOTIDE SEQUENCE</scope>
    <source>
        <strain evidence="2">M19</strain>
    </source>
</reference>
<organism evidence="2 4">
    <name type="scientific">Rossellomorea marisflavi</name>
    <dbReference type="NCBI Taxonomy" id="189381"/>
    <lineage>
        <taxon>Bacteria</taxon>
        <taxon>Bacillati</taxon>
        <taxon>Bacillota</taxon>
        <taxon>Bacilli</taxon>
        <taxon>Bacillales</taxon>
        <taxon>Bacillaceae</taxon>
        <taxon>Rossellomorea</taxon>
    </lineage>
</organism>
<dbReference type="PATRIC" id="fig|189381.10.peg.1584"/>
<dbReference type="EMBL" id="VTEQ01000002">
    <property type="protein sequence ID" value="TYS54627.1"/>
    <property type="molecule type" value="Genomic_DNA"/>
</dbReference>
<dbReference type="EMBL" id="LQQY01000043">
    <property type="protein sequence ID" value="KZE44429.1"/>
    <property type="molecule type" value="Genomic_DNA"/>
</dbReference>
<name>A0A0J5V4P8_9BACI</name>
<dbReference type="Proteomes" id="UP000322997">
    <property type="component" value="Unassembled WGS sequence"/>
</dbReference>
<dbReference type="GeneID" id="89533070"/>
<evidence type="ECO:0000313" key="5">
    <source>
        <dbReference type="Proteomes" id="UP000322997"/>
    </source>
</evidence>
<dbReference type="Proteomes" id="UP000076510">
    <property type="component" value="Unassembled WGS sequence"/>
</dbReference>
<evidence type="ECO:0000313" key="3">
    <source>
        <dbReference type="EMBL" id="TYS54627.1"/>
    </source>
</evidence>
<dbReference type="Pfam" id="PF06569">
    <property type="entry name" value="DUF1128"/>
    <property type="match status" value="1"/>
</dbReference>
<evidence type="ECO:0000313" key="4">
    <source>
        <dbReference type="Proteomes" id="UP000076510"/>
    </source>
</evidence>
<dbReference type="OrthoDB" id="2361695at2"/>
<dbReference type="HAMAP" id="MF_00829">
    <property type="entry name" value="UPF0435"/>
    <property type="match status" value="1"/>
</dbReference>
<evidence type="ECO:0000313" key="2">
    <source>
        <dbReference type="EMBL" id="KZE44429.1"/>
    </source>
</evidence>
<comment type="similarity">
    <text evidence="1">Belongs to the UPF0435 family.</text>
</comment>
<gene>
    <name evidence="2" type="ORF">AV649_07315</name>
    <name evidence="3" type="ORF">FZC83_06675</name>
</gene>
<dbReference type="AlphaFoldDB" id="A0A0J5V4P8"/>
<reference evidence="4" key="1">
    <citation type="submission" date="2016-01" db="EMBL/GenBank/DDBJ databases">
        <title>Whole genome sequencing of Bhargavaea cecembensis T14.</title>
        <authorList>
            <person name="Hong K.W."/>
        </authorList>
    </citation>
    <scope>NUCLEOTIDE SEQUENCE [LARGE SCALE GENOMIC DNA]</scope>
    <source>
        <strain evidence="4">M19</strain>
    </source>
</reference>
<evidence type="ECO:0000256" key="1">
    <source>
        <dbReference type="HAMAP-Rule" id="MF_00829"/>
    </source>
</evidence>
<comment type="caution">
    <text evidence="2">The sequence shown here is derived from an EMBL/GenBank/DDBJ whole genome shotgun (WGS) entry which is preliminary data.</text>
</comment>